<name>A0A8J3Y255_9ACTN</name>
<evidence type="ECO:0000313" key="8">
    <source>
        <dbReference type="Proteomes" id="UP000605992"/>
    </source>
</evidence>
<dbReference type="PANTHER" id="PTHR47506">
    <property type="entry name" value="TRANSCRIPTIONAL REGULATORY PROTEIN"/>
    <property type="match status" value="1"/>
</dbReference>
<dbReference type="SUPFAM" id="SSF46689">
    <property type="entry name" value="Homeodomain-like"/>
    <property type="match status" value="1"/>
</dbReference>
<feature type="DNA-binding region" description="H-T-H motif" evidence="4">
    <location>
        <begin position="30"/>
        <end position="49"/>
    </location>
</feature>
<keyword evidence="2 4" id="KW-0238">DNA-binding</keyword>
<evidence type="ECO:0000259" key="6">
    <source>
        <dbReference type="PROSITE" id="PS50977"/>
    </source>
</evidence>
<evidence type="ECO:0000256" key="2">
    <source>
        <dbReference type="ARBA" id="ARBA00023125"/>
    </source>
</evidence>
<keyword evidence="3" id="KW-0804">Transcription</keyword>
<dbReference type="InterPro" id="IPR036271">
    <property type="entry name" value="Tet_transcr_reg_TetR-rel_C_sf"/>
</dbReference>
<dbReference type="Proteomes" id="UP000605992">
    <property type="component" value="Unassembled WGS sequence"/>
</dbReference>
<evidence type="ECO:0000256" key="3">
    <source>
        <dbReference type="ARBA" id="ARBA00023163"/>
    </source>
</evidence>
<dbReference type="GO" id="GO:0003677">
    <property type="term" value="F:DNA binding"/>
    <property type="evidence" value="ECO:0007669"/>
    <property type="project" value="UniProtKB-UniRule"/>
</dbReference>
<accession>A0A8J3Y255</accession>
<comment type="caution">
    <text evidence="7">The sequence shown here is derived from an EMBL/GenBank/DDBJ whole genome shotgun (WGS) entry which is preliminary data.</text>
</comment>
<protein>
    <submittedName>
        <fullName evidence="7">TetR family transcriptional regulator</fullName>
    </submittedName>
</protein>
<dbReference type="Pfam" id="PF16925">
    <property type="entry name" value="TetR_C_13"/>
    <property type="match status" value="1"/>
</dbReference>
<sequence length="222" mass="24145">MGMGRTSDTRQEILTAAQRLIEVRGYSALGVAEICKAAGVPKGSFYYFFESKEALAHAVIDEQWNEQRRDWTTILGSDDEPLHRLRRLFEATEAVLRAGQQSCGTVCGCLFGNLTLELSNQTESIRARLQEIFDAEVGMVQSVIDEARARGEATVADSTSAARAVVAQLEGQVLFAKLYNDTQRLDAMWSNCLALLGANRPEQAAATSRPEPGMVSAGSPGE</sequence>
<dbReference type="SUPFAM" id="SSF48498">
    <property type="entry name" value="Tetracyclin repressor-like, C-terminal domain"/>
    <property type="match status" value="1"/>
</dbReference>
<reference evidence="7" key="1">
    <citation type="submission" date="2021-01" db="EMBL/GenBank/DDBJ databases">
        <title>Whole genome shotgun sequence of Planotetraspora thailandica NBRC 104271.</title>
        <authorList>
            <person name="Komaki H."/>
            <person name="Tamura T."/>
        </authorList>
    </citation>
    <scope>NUCLEOTIDE SEQUENCE</scope>
    <source>
        <strain evidence="7">NBRC 104271</strain>
    </source>
</reference>
<dbReference type="Pfam" id="PF00440">
    <property type="entry name" value="TetR_N"/>
    <property type="match status" value="1"/>
</dbReference>
<dbReference type="EMBL" id="BOOR01000083">
    <property type="protein sequence ID" value="GII59352.1"/>
    <property type="molecule type" value="Genomic_DNA"/>
</dbReference>
<organism evidence="7 8">
    <name type="scientific">Planotetraspora thailandica</name>
    <dbReference type="NCBI Taxonomy" id="487172"/>
    <lineage>
        <taxon>Bacteria</taxon>
        <taxon>Bacillati</taxon>
        <taxon>Actinomycetota</taxon>
        <taxon>Actinomycetes</taxon>
        <taxon>Streptosporangiales</taxon>
        <taxon>Streptosporangiaceae</taxon>
        <taxon>Planotetraspora</taxon>
    </lineage>
</organism>
<dbReference type="InterPro" id="IPR009057">
    <property type="entry name" value="Homeodomain-like_sf"/>
</dbReference>
<dbReference type="PANTHER" id="PTHR47506:SF6">
    <property type="entry name" value="HTH-TYPE TRANSCRIPTIONAL REPRESSOR NEMR"/>
    <property type="match status" value="1"/>
</dbReference>
<dbReference type="PRINTS" id="PR00455">
    <property type="entry name" value="HTHTETR"/>
</dbReference>
<feature type="region of interest" description="Disordered" evidence="5">
    <location>
        <begin position="203"/>
        <end position="222"/>
    </location>
</feature>
<dbReference type="PROSITE" id="PS50977">
    <property type="entry name" value="HTH_TETR_2"/>
    <property type="match status" value="1"/>
</dbReference>
<evidence type="ECO:0000256" key="5">
    <source>
        <dbReference type="SAM" id="MobiDB-lite"/>
    </source>
</evidence>
<evidence type="ECO:0000256" key="4">
    <source>
        <dbReference type="PROSITE-ProRule" id="PRU00335"/>
    </source>
</evidence>
<feature type="domain" description="HTH tetR-type" evidence="6">
    <location>
        <begin position="7"/>
        <end position="67"/>
    </location>
</feature>
<evidence type="ECO:0000313" key="7">
    <source>
        <dbReference type="EMBL" id="GII59352.1"/>
    </source>
</evidence>
<gene>
    <name evidence="7" type="ORF">Pth03_77410</name>
</gene>
<evidence type="ECO:0000256" key="1">
    <source>
        <dbReference type="ARBA" id="ARBA00023015"/>
    </source>
</evidence>
<keyword evidence="8" id="KW-1185">Reference proteome</keyword>
<keyword evidence="1" id="KW-0805">Transcription regulation</keyword>
<dbReference type="InterPro" id="IPR001647">
    <property type="entry name" value="HTH_TetR"/>
</dbReference>
<proteinExistence type="predicted"/>
<dbReference type="AlphaFoldDB" id="A0A8J3Y255"/>
<dbReference type="InterPro" id="IPR011075">
    <property type="entry name" value="TetR_C"/>
</dbReference>
<dbReference type="Gene3D" id="1.10.357.10">
    <property type="entry name" value="Tetracycline Repressor, domain 2"/>
    <property type="match status" value="1"/>
</dbReference>